<dbReference type="EMBL" id="JABJRC010000002">
    <property type="protein sequence ID" value="NOL40529.1"/>
    <property type="molecule type" value="Genomic_DNA"/>
</dbReference>
<keyword evidence="3" id="KW-1003">Cell membrane</keyword>
<evidence type="ECO:0000313" key="8">
    <source>
        <dbReference type="EMBL" id="MBB6569637.1"/>
    </source>
</evidence>
<accession>A0A7Y4KXL1</accession>
<feature type="transmembrane region" description="Helical" evidence="7">
    <location>
        <begin position="144"/>
        <end position="160"/>
    </location>
</feature>
<feature type="transmembrane region" description="Helical" evidence="7">
    <location>
        <begin position="371"/>
        <end position="386"/>
    </location>
</feature>
<feature type="transmembrane region" description="Helical" evidence="7">
    <location>
        <begin position="84"/>
        <end position="106"/>
    </location>
</feature>
<comment type="caution">
    <text evidence="9">The sequence shown here is derived from an EMBL/GenBank/DDBJ whole genome shotgun (WGS) entry which is preliminary data.</text>
</comment>
<dbReference type="RefSeq" id="WP_171673025.1">
    <property type="nucleotide sequence ID" value="NZ_BAAAGT010000002.1"/>
</dbReference>
<keyword evidence="5 7" id="KW-1133">Transmembrane helix</keyword>
<dbReference type="PIRSF" id="PIRSF004810">
    <property type="entry name" value="ChrA"/>
    <property type="match status" value="1"/>
</dbReference>
<dbReference type="Pfam" id="PF02417">
    <property type="entry name" value="Chromate_transp"/>
    <property type="match status" value="2"/>
</dbReference>
<reference evidence="9 10" key="1">
    <citation type="submission" date="2020-05" db="EMBL/GenBank/DDBJ databases">
        <title>Genome sequence of Kribbella sandramycini ATCC 39419.</title>
        <authorList>
            <person name="Maclea K.S."/>
            <person name="Fair J.L."/>
        </authorList>
    </citation>
    <scope>NUCLEOTIDE SEQUENCE [LARGE SCALE GENOMIC DNA]</scope>
    <source>
        <strain evidence="9 10">ATCC 39419</strain>
    </source>
</reference>
<dbReference type="GO" id="GO:0005886">
    <property type="term" value="C:plasma membrane"/>
    <property type="evidence" value="ECO:0007669"/>
    <property type="project" value="UniProtKB-SubCell"/>
</dbReference>
<dbReference type="Proteomes" id="UP000553957">
    <property type="component" value="Unassembled WGS sequence"/>
</dbReference>
<evidence type="ECO:0000256" key="1">
    <source>
        <dbReference type="ARBA" id="ARBA00004651"/>
    </source>
</evidence>
<keyword evidence="6 7" id="KW-0472">Membrane</keyword>
<name>A0A7Y4KXL1_9ACTN</name>
<evidence type="ECO:0000256" key="3">
    <source>
        <dbReference type="ARBA" id="ARBA00022475"/>
    </source>
</evidence>
<evidence type="ECO:0000256" key="2">
    <source>
        <dbReference type="ARBA" id="ARBA00005262"/>
    </source>
</evidence>
<evidence type="ECO:0000256" key="7">
    <source>
        <dbReference type="SAM" id="Phobius"/>
    </source>
</evidence>
<evidence type="ECO:0000256" key="4">
    <source>
        <dbReference type="ARBA" id="ARBA00022692"/>
    </source>
</evidence>
<dbReference type="InterPro" id="IPR014047">
    <property type="entry name" value="Chr_Tranpt_l_chain"/>
</dbReference>
<dbReference type="GO" id="GO:0015109">
    <property type="term" value="F:chromate transmembrane transporter activity"/>
    <property type="evidence" value="ECO:0007669"/>
    <property type="project" value="InterPro"/>
</dbReference>
<dbReference type="PANTHER" id="PTHR33567">
    <property type="entry name" value="CHROMATE ION TRANSPORTER (EUROFUNG)"/>
    <property type="match status" value="1"/>
</dbReference>
<feature type="transmembrane region" description="Helical" evidence="7">
    <location>
        <begin position="118"/>
        <end position="137"/>
    </location>
</feature>
<dbReference type="InterPro" id="IPR003370">
    <property type="entry name" value="Chromate_transpt"/>
</dbReference>
<feature type="transmembrane region" description="Helical" evidence="7">
    <location>
        <begin position="278"/>
        <end position="307"/>
    </location>
</feature>
<protein>
    <submittedName>
        <fullName evidence="9">Chromate efflux transporter</fullName>
    </submittedName>
    <submittedName>
        <fullName evidence="8">Chromate transporter</fullName>
    </submittedName>
</protein>
<keyword evidence="4 7" id="KW-0812">Transmembrane</keyword>
<reference evidence="8 11" key="2">
    <citation type="submission" date="2020-08" db="EMBL/GenBank/DDBJ databases">
        <title>Sequencing the genomes of 1000 actinobacteria strains.</title>
        <authorList>
            <person name="Klenk H.-P."/>
        </authorList>
    </citation>
    <scope>NUCLEOTIDE SEQUENCE [LARGE SCALE GENOMIC DNA]</scope>
    <source>
        <strain evidence="8 11">DSM 15626</strain>
    </source>
</reference>
<dbReference type="AlphaFoldDB" id="A0A7Y4KXL1"/>
<feature type="transmembrane region" description="Helical" evidence="7">
    <location>
        <begin position="217"/>
        <end position="242"/>
    </location>
</feature>
<evidence type="ECO:0000313" key="10">
    <source>
        <dbReference type="Proteomes" id="UP000534306"/>
    </source>
</evidence>
<organism evidence="9 10">
    <name type="scientific">Kribbella sandramycini</name>
    <dbReference type="NCBI Taxonomy" id="60450"/>
    <lineage>
        <taxon>Bacteria</taxon>
        <taxon>Bacillati</taxon>
        <taxon>Actinomycetota</taxon>
        <taxon>Actinomycetes</taxon>
        <taxon>Propionibacteriales</taxon>
        <taxon>Kribbellaceae</taxon>
        <taxon>Kribbella</taxon>
    </lineage>
</organism>
<comment type="subcellular location">
    <subcellularLocation>
        <location evidence="1">Cell membrane</location>
        <topology evidence="1">Multi-pass membrane protein</topology>
    </subcellularLocation>
</comment>
<sequence length="387" mass="40908">MSEQSSTGRAVRDVALLFVKLGVIAFGGPAAHTAMMRDEVVRRRGWVSDQRFADLMGATNLIPGPNSTELAIHLGFDRARWRGLVVAGVCFIVPAALIVTALAWLYVTFGETPAVTGVLYGIVPAVVAIIAHALFGLLRTVIKTVWLGVLAVGALVAYLLGVNELLLLAAGAVLAAAAHLLRRRMRDNLHSLYLAPVAWQVGQTGQPMGAEPLGGHLLQLFTTMLKIGAVLYGSGYVLLAFLRGEFVDRLGWISEQQLIDAVSVGQVTPGPVFTTATFIGYLVAGPAGAFLATVAIFLPSFVFVGLLTRLTDKLRSSAWTSVLLDGVNATALALMAGVSWQLARTAIVGPVTASIAVVTLLLLWRTNLNNAWYIAGGALIGVVHALL</sequence>
<comment type="similarity">
    <text evidence="2">Belongs to the chromate ion transporter (CHR) (TC 2.A.51) family.</text>
</comment>
<feature type="transmembrane region" description="Helical" evidence="7">
    <location>
        <begin position="346"/>
        <end position="364"/>
    </location>
</feature>
<dbReference type="NCBIfam" id="TIGR00937">
    <property type="entry name" value="2A51"/>
    <property type="match status" value="1"/>
</dbReference>
<evidence type="ECO:0000313" key="9">
    <source>
        <dbReference type="EMBL" id="NOL40529.1"/>
    </source>
</evidence>
<feature type="transmembrane region" description="Helical" evidence="7">
    <location>
        <begin position="14"/>
        <end position="34"/>
    </location>
</feature>
<feature type="transmembrane region" description="Helical" evidence="7">
    <location>
        <begin position="319"/>
        <end position="340"/>
    </location>
</feature>
<gene>
    <name evidence="9" type="primary">chrA</name>
    <name evidence="8" type="ORF">HNR71_005274</name>
    <name evidence="9" type="ORF">HPO96_09760</name>
</gene>
<keyword evidence="10" id="KW-1185">Reference proteome</keyword>
<proteinExistence type="inferred from homology"/>
<dbReference type="PANTHER" id="PTHR33567:SF3">
    <property type="entry name" value="CHROMATE ION TRANSPORTER (EUROFUNG)"/>
    <property type="match status" value="1"/>
</dbReference>
<evidence type="ECO:0000313" key="11">
    <source>
        <dbReference type="Proteomes" id="UP000553957"/>
    </source>
</evidence>
<dbReference type="EMBL" id="JACHKF010000001">
    <property type="protein sequence ID" value="MBB6569637.1"/>
    <property type="molecule type" value="Genomic_DNA"/>
</dbReference>
<dbReference type="Proteomes" id="UP000534306">
    <property type="component" value="Unassembled WGS sequence"/>
</dbReference>
<evidence type="ECO:0000256" key="5">
    <source>
        <dbReference type="ARBA" id="ARBA00022989"/>
    </source>
</evidence>
<evidence type="ECO:0000256" key="6">
    <source>
        <dbReference type="ARBA" id="ARBA00023136"/>
    </source>
</evidence>